<keyword evidence="2" id="KW-1185">Reference proteome</keyword>
<proteinExistence type="predicted"/>
<reference evidence="1 2" key="1">
    <citation type="submission" date="2024-04" db="EMBL/GenBank/DDBJ databases">
        <title>Genome assembly C_amara_ONT_v2.</title>
        <authorList>
            <person name="Yant L."/>
            <person name="Moore C."/>
            <person name="Slenker M."/>
        </authorList>
    </citation>
    <scope>NUCLEOTIDE SEQUENCE [LARGE SCALE GENOMIC DNA]</scope>
    <source>
        <tissue evidence="1">Leaf</tissue>
    </source>
</reference>
<name>A0ABD1BM39_CARAN</name>
<protein>
    <submittedName>
        <fullName evidence="1">Uncharacterized protein</fullName>
    </submittedName>
</protein>
<evidence type="ECO:0000313" key="1">
    <source>
        <dbReference type="EMBL" id="KAL1218256.1"/>
    </source>
</evidence>
<dbReference type="AlphaFoldDB" id="A0ABD1BM39"/>
<accession>A0ABD1BM39</accession>
<organism evidence="1 2">
    <name type="scientific">Cardamine amara subsp. amara</name>
    <dbReference type="NCBI Taxonomy" id="228776"/>
    <lineage>
        <taxon>Eukaryota</taxon>
        <taxon>Viridiplantae</taxon>
        <taxon>Streptophyta</taxon>
        <taxon>Embryophyta</taxon>
        <taxon>Tracheophyta</taxon>
        <taxon>Spermatophyta</taxon>
        <taxon>Magnoliopsida</taxon>
        <taxon>eudicotyledons</taxon>
        <taxon>Gunneridae</taxon>
        <taxon>Pentapetalae</taxon>
        <taxon>rosids</taxon>
        <taxon>malvids</taxon>
        <taxon>Brassicales</taxon>
        <taxon>Brassicaceae</taxon>
        <taxon>Cardamineae</taxon>
        <taxon>Cardamine</taxon>
    </lineage>
</organism>
<dbReference type="Proteomes" id="UP001558713">
    <property type="component" value="Unassembled WGS sequence"/>
</dbReference>
<comment type="caution">
    <text evidence="1">The sequence shown here is derived from an EMBL/GenBank/DDBJ whole genome shotgun (WGS) entry which is preliminary data.</text>
</comment>
<dbReference type="EMBL" id="JBANAX010000219">
    <property type="protein sequence ID" value="KAL1218256.1"/>
    <property type="molecule type" value="Genomic_DNA"/>
</dbReference>
<gene>
    <name evidence="1" type="ORF">V5N11_000881</name>
</gene>
<dbReference type="PANTHER" id="PTHR10492">
    <property type="match status" value="1"/>
</dbReference>
<evidence type="ECO:0000313" key="2">
    <source>
        <dbReference type="Proteomes" id="UP001558713"/>
    </source>
</evidence>
<sequence length="439" mass="51436">MENGMCSKKYPRPFVESSSTDKDGYIIYRRRDDNSKYVMKGQTRLDNRYVVPHNMPLLKKYKAHINVEWCFSSKAVKYIFKYITKGVDKATIVFSSISSGEEGTSKEKVKINEIENYQECRYLSASEAAWRTFAFDIHHQKPAVLKMTVHLEGEQSVIVDENDDLENVVTRMTLQDTMFTKWMETNEHDPSGRHLTYIQFPKMFVWDNKTKNWSKRKQGTCIGRFVTIHPSAGPKYFLRMMINHQRGCTSFEDIRTVGGVTYKTYKESCYALGLLDGDKEWHEVMAESSQWAYACQLRELFVLILIYCEVVDPLKLWNNCWRSLSEDILHMQCRRLGFEELNLQDEEIQQYVLIELQKLLNQSDKSLTDYPHMPVPEKNILNNVKNSLLLEEKNYSAEEEKEKHLELYATLNSDQLSIYKEVMDSVNSCKGKLFFLYGP</sequence>
<dbReference type="PANTHER" id="PTHR10492:SF90">
    <property type="entry name" value="ATP-DEPENDENT DNA HELICASE"/>
    <property type="match status" value="1"/>
</dbReference>